<organism evidence="2 3">
    <name type="scientific">Larimichthys crocea</name>
    <name type="common">Large yellow croaker</name>
    <name type="synonym">Pseudosciaena crocea</name>
    <dbReference type="NCBI Taxonomy" id="215358"/>
    <lineage>
        <taxon>Eukaryota</taxon>
        <taxon>Metazoa</taxon>
        <taxon>Chordata</taxon>
        <taxon>Craniata</taxon>
        <taxon>Vertebrata</taxon>
        <taxon>Euteleostomi</taxon>
        <taxon>Actinopterygii</taxon>
        <taxon>Neopterygii</taxon>
        <taxon>Teleostei</taxon>
        <taxon>Neoteleostei</taxon>
        <taxon>Acanthomorphata</taxon>
        <taxon>Eupercaria</taxon>
        <taxon>Sciaenidae</taxon>
        <taxon>Larimichthys</taxon>
    </lineage>
</organism>
<feature type="region of interest" description="Disordered" evidence="1">
    <location>
        <begin position="229"/>
        <end position="258"/>
    </location>
</feature>
<dbReference type="Proteomes" id="UP000424527">
    <property type="component" value="Unassembled WGS sequence"/>
</dbReference>
<dbReference type="AlphaFoldDB" id="A0A6G0HXP4"/>
<proteinExistence type="predicted"/>
<dbReference type="PANTHER" id="PTHR21437">
    <property type="entry name" value="WIDE AWAKE"/>
    <property type="match status" value="1"/>
</dbReference>
<evidence type="ECO:0000256" key="1">
    <source>
        <dbReference type="SAM" id="MobiDB-lite"/>
    </source>
</evidence>
<dbReference type="GO" id="GO:0000132">
    <property type="term" value="P:establishment of mitotic spindle orientation"/>
    <property type="evidence" value="ECO:0007669"/>
    <property type="project" value="TreeGrafter"/>
</dbReference>
<feature type="compositionally biased region" description="Polar residues" evidence="1">
    <location>
        <begin position="437"/>
        <end position="460"/>
    </location>
</feature>
<dbReference type="GO" id="GO:0061172">
    <property type="term" value="P:regulation of establishment of bipolar cell polarity"/>
    <property type="evidence" value="ECO:0007669"/>
    <property type="project" value="TreeGrafter"/>
</dbReference>
<evidence type="ECO:0000313" key="3">
    <source>
        <dbReference type="Proteomes" id="UP000424527"/>
    </source>
</evidence>
<feature type="compositionally biased region" description="Polar residues" evidence="1">
    <location>
        <begin position="100"/>
        <end position="115"/>
    </location>
</feature>
<dbReference type="EMBL" id="REGW02000017">
    <property type="protein sequence ID" value="KAE8283782.1"/>
    <property type="molecule type" value="Genomic_DNA"/>
</dbReference>
<comment type="caution">
    <text evidence="2">The sequence shown here is derived from an EMBL/GenBank/DDBJ whole genome shotgun (WGS) entry which is preliminary data.</text>
</comment>
<name>A0A6G0HXP4_LARCR</name>
<dbReference type="PANTHER" id="PTHR21437:SF3">
    <property type="entry name" value="ANKYRIN REPEAT AND FIBRONECTIN TYPE-III DOMAIN-CONTAINING PROTEIN 1"/>
    <property type="match status" value="1"/>
</dbReference>
<reference evidence="2 3" key="1">
    <citation type="submission" date="2019-07" db="EMBL/GenBank/DDBJ databases">
        <title>Chromosome genome assembly for large yellow croaker.</title>
        <authorList>
            <person name="Xiao S."/>
        </authorList>
    </citation>
    <scope>NUCLEOTIDE SEQUENCE [LARGE SCALE GENOMIC DNA]</scope>
    <source>
        <strain evidence="2">JMULYC20181020</strain>
        <tissue evidence="2">Muscle</tissue>
    </source>
</reference>
<feature type="region of interest" description="Disordered" evidence="1">
    <location>
        <begin position="396"/>
        <end position="415"/>
    </location>
</feature>
<sequence>MFELGHFCTYKEKFISLYCRLSSVLDLDALITQQALREAITDSEVTTAKQRHQLILDYIQQLDEMRRDLRWITDALQYARYKQPRGGVPITCLVDANAPESDSGQQKTDSTSSTMDYLPTPSPSPELRRRKAISDTLLGSDEDGSSEVFLPTDSDYDSSDALSPRELDLLYSPAQDLSQQAVHSLGGSAPDVLQIHELRYSVCPPKDLPLSPGVKDPLSSPLLPHSPSLFSPSGLPRSPSLSRTLPTSPSIPLSPRFSKDLPLSLPLSPALSDTTKTLEGLSLSKSHQEGITPLRALANPPAKRKLLSRSHRGQYFSGPQRWLRGHSGESHTGSLSEGVYTKQIDPDLPLPEDLTSVQGTTYVSHASCVLESRKGRHREARPHVRRIFVEPCKELSPGHERRGWEDEDEEAKEEVNAAGVSVVVAQVESGGEEPGGASTQEVDSDDQTNAQVSEILSSTL</sequence>
<feature type="region of interest" description="Disordered" evidence="1">
    <location>
        <begin position="93"/>
        <end position="161"/>
    </location>
</feature>
<evidence type="ECO:0000313" key="2">
    <source>
        <dbReference type="EMBL" id="KAE8283782.1"/>
    </source>
</evidence>
<dbReference type="GO" id="GO:0005819">
    <property type="term" value="C:spindle"/>
    <property type="evidence" value="ECO:0007669"/>
    <property type="project" value="TreeGrafter"/>
</dbReference>
<keyword evidence="3" id="KW-1185">Reference proteome</keyword>
<gene>
    <name evidence="2" type="ORF">D5F01_LYC17106</name>
</gene>
<protein>
    <submittedName>
        <fullName evidence="2">Uncharacterized protein</fullName>
    </submittedName>
</protein>
<accession>A0A6G0HXP4</accession>
<dbReference type="InterPro" id="IPR039269">
    <property type="entry name" value="ANKFN1"/>
</dbReference>
<feature type="region of interest" description="Disordered" evidence="1">
    <location>
        <begin position="425"/>
        <end position="460"/>
    </location>
</feature>